<accession>A0A1M6ZJ58</accession>
<protein>
    <submittedName>
        <fullName evidence="8">Threonine/homoserine/homoserine lactone efflux protein</fullName>
    </submittedName>
</protein>
<feature type="transmembrane region" description="Helical" evidence="6">
    <location>
        <begin position="176"/>
        <end position="195"/>
    </location>
</feature>
<dbReference type="PANTHER" id="PTHR30086">
    <property type="entry name" value="ARGININE EXPORTER PROTEIN ARGO"/>
    <property type="match status" value="1"/>
</dbReference>
<comment type="subcellular location">
    <subcellularLocation>
        <location evidence="1">Cell membrane</location>
        <topology evidence="1">Multi-pass membrane protein</topology>
    </subcellularLocation>
</comment>
<feature type="transmembrane region" description="Helical" evidence="6">
    <location>
        <begin position="6"/>
        <end position="27"/>
    </location>
</feature>
<dbReference type="GO" id="GO:0033228">
    <property type="term" value="P:cysteine export across plasma membrane"/>
    <property type="evidence" value="ECO:0007669"/>
    <property type="project" value="TreeGrafter"/>
</dbReference>
<evidence type="ECO:0000256" key="1">
    <source>
        <dbReference type="ARBA" id="ARBA00004651"/>
    </source>
</evidence>
<evidence type="ECO:0000313" key="9">
    <source>
        <dbReference type="Proteomes" id="UP000184123"/>
    </source>
</evidence>
<sequence length="197" mass="20817">MQQWLPYTLFTLAITFSPGPINLLVMAKAGQSGWRATAPAILAACTTAALTIVLAGLGMASLMISAPLVPILLSWVGVIWLSWMAWRLATAKTTTSASAEQGISLTGLKASGLQLINPKGWMMALTAVTVFAGSDATPTTIATMATVFLCLALLGTSSWALMGISSRRLLTTSSRMRVFNLVMAVALIAVAWWSVLR</sequence>
<evidence type="ECO:0000313" key="10">
    <source>
        <dbReference type="Proteomes" id="UP000321726"/>
    </source>
</evidence>
<feature type="transmembrane region" description="Helical" evidence="6">
    <location>
        <begin position="39"/>
        <end position="62"/>
    </location>
</feature>
<name>A0A1M6ZJ58_9GAMM</name>
<keyword evidence="10" id="KW-1185">Reference proteome</keyword>
<reference evidence="7 10" key="2">
    <citation type="submission" date="2019-07" db="EMBL/GenBank/DDBJ databases">
        <title>Whole genome shotgun sequence of Halomonas cupida NBRC 102219.</title>
        <authorList>
            <person name="Hosoyama A."/>
            <person name="Uohara A."/>
            <person name="Ohji S."/>
            <person name="Ichikawa N."/>
        </authorList>
    </citation>
    <scope>NUCLEOTIDE SEQUENCE [LARGE SCALE GENOMIC DNA]</scope>
    <source>
        <strain evidence="7 10">NBRC 102219</strain>
    </source>
</reference>
<dbReference type="AlphaFoldDB" id="A0A1M6ZJ58"/>
<gene>
    <name evidence="7" type="ORF">HCU01_22930</name>
    <name evidence="8" type="ORF">SAMN05660971_00136</name>
</gene>
<evidence type="ECO:0000256" key="5">
    <source>
        <dbReference type="ARBA" id="ARBA00023136"/>
    </source>
</evidence>
<keyword evidence="2" id="KW-1003">Cell membrane</keyword>
<evidence type="ECO:0000256" key="6">
    <source>
        <dbReference type="SAM" id="Phobius"/>
    </source>
</evidence>
<dbReference type="GO" id="GO:0015171">
    <property type="term" value="F:amino acid transmembrane transporter activity"/>
    <property type="evidence" value="ECO:0007669"/>
    <property type="project" value="TreeGrafter"/>
</dbReference>
<evidence type="ECO:0000256" key="2">
    <source>
        <dbReference type="ARBA" id="ARBA00022475"/>
    </source>
</evidence>
<evidence type="ECO:0000256" key="3">
    <source>
        <dbReference type="ARBA" id="ARBA00022692"/>
    </source>
</evidence>
<keyword evidence="4 6" id="KW-1133">Transmembrane helix</keyword>
<keyword evidence="3 6" id="KW-0812">Transmembrane</keyword>
<dbReference type="OrthoDB" id="9812084at2"/>
<dbReference type="Proteomes" id="UP000321726">
    <property type="component" value="Unassembled WGS sequence"/>
</dbReference>
<proteinExistence type="predicted"/>
<dbReference type="EMBL" id="BJXU01000091">
    <property type="protein sequence ID" value="GEN24344.1"/>
    <property type="molecule type" value="Genomic_DNA"/>
</dbReference>
<evidence type="ECO:0000313" key="8">
    <source>
        <dbReference type="EMBL" id="SHL30460.1"/>
    </source>
</evidence>
<dbReference type="PANTHER" id="PTHR30086:SF20">
    <property type="entry name" value="ARGININE EXPORTER PROTEIN ARGO-RELATED"/>
    <property type="match status" value="1"/>
</dbReference>
<feature type="transmembrane region" description="Helical" evidence="6">
    <location>
        <begin position="115"/>
        <end position="134"/>
    </location>
</feature>
<dbReference type="STRING" id="44933.SAMN05660971_00136"/>
<evidence type="ECO:0000313" key="7">
    <source>
        <dbReference type="EMBL" id="GEN24344.1"/>
    </source>
</evidence>
<feature type="transmembrane region" description="Helical" evidence="6">
    <location>
        <begin position="140"/>
        <end position="164"/>
    </location>
</feature>
<reference evidence="8 9" key="1">
    <citation type="submission" date="2016-11" db="EMBL/GenBank/DDBJ databases">
        <authorList>
            <person name="Jaros S."/>
            <person name="Januszkiewicz K."/>
            <person name="Wedrychowicz H."/>
        </authorList>
    </citation>
    <scope>NUCLEOTIDE SEQUENCE [LARGE SCALE GENOMIC DNA]</scope>
    <source>
        <strain evidence="8 9">DSM 4740</strain>
    </source>
</reference>
<dbReference type="Proteomes" id="UP000184123">
    <property type="component" value="Unassembled WGS sequence"/>
</dbReference>
<dbReference type="GO" id="GO:0005886">
    <property type="term" value="C:plasma membrane"/>
    <property type="evidence" value="ECO:0007669"/>
    <property type="project" value="UniProtKB-SubCell"/>
</dbReference>
<feature type="transmembrane region" description="Helical" evidence="6">
    <location>
        <begin position="68"/>
        <end position="86"/>
    </location>
</feature>
<organism evidence="8 9">
    <name type="scientific">Halomonas cupida</name>
    <dbReference type="NCBI Taxonomy" id="44933"/>
    <lineage>
        <taxon>Bacteria</taxon>
        <taxon>Pseudomonadati</taxon>
        <taxon>Pseudomonadota</taxon>
        <taxon>Gammaproteobacteria</taxon>
        <taxon>Oceanospirillales</taxon>
        <taxon>Halomonadaceae</taxon>
        <taxon>Halomonas</taxon>
    </lineage>
</organism>
<dbReference type="EMBL" id="FRCA01000001">
    <property type="protein sequence ID" value="SHL30460.1"/>
    <property type="molecule type" value="Genomic_DNA"/>
</dbReference>
<dbReference type="InterPro" id="IPR001123">
    <property type="entry name" value="LeuE-type"/>
</dbReference>
<dbReference type="RefSeq" id="WP_073433109.1">
    <property type="nucleotide sequence ID" value="NZ_BJXU01000091.1"/>
</dbReference>
<dbReference type="Pfam" id="PF01810">
    <property type="entry name" value="LysE"/>
    <property type="match status" value="1"/>
</dbReference>
<evidence type="ECO:0000256" key="4">
    <source>
        <dbReference type="ARBA" id="ARBA00022989"/>
    </source>
</evidence>
<keyword evidence="5 6" id="KW-0472">Membrane</keyword>